<proteinExistence type="predicted"/>
<evidence type="ECO:0000313" key="5">
    <source>
        <dbReference type="Proteomes" id="UP000321798"/>
    </source>
</evidence>
<evidence type="ECO:0000313" key="4">
    <source>
        <dbReference type="EMBL" id="GEP70670.1"/>
    </source>
</evidence>
<gene>
    <name evidence="4" type="ORF">CSO01_33850</name>
</gene>
<dbReference type="OrthoDB" id="4819682at2"/>
<protein>
    <recommendedName>
        <fullName evidence="3">Fibronectin type-III domain-containing protein</fullName>
    </recommendedName>
</protein>
<dbReference type="PROSITE" id="PS50853">
    <property type="entry name" value="FN3"/>
    <property type="match status" value="1"/>
</dbReference>
<dbReference type="InterPro" id="IPR013783">
    <property type="entry name" value="Ig-like_fold"/>
</dbReference>
<sequence length="877" mass="90217">MSTPPAPPAALPATPSLYPTRAGACRARFAAWRARTARDDGGFGLAELVVVCALVGVLVAIGGALMHRVNGQQHEAQERVEVTTGIDDASGQLLRDVNDAISIRQATAQSLTLAVVRDGSCNIRAYTADSTAQTLTVVTTFYEGAACSGASEDREQVLLQRYTAPATFTYWGESDEIPIPAPVEDVRNITRVQWGLAAAPYADRTAPDVTLMSSAFFDGRGESSGSGTPELQAKRPLLTVTTVVPGRDAPTITWTDPSPTLTAGWVVTRAREPEGSKPGTFLAIAWPAKSTLNFTDTSLQPGERASFVIYAILTDGSSGPSSNSVDTGLRPPPVTGVTATGQATSIKVDWAASSGATGYDVYRDGFLIANVGAVTSYTDALTFGHSHDYVLVPTNRWEQQLTTGTESGRVPLGDAITKAYTGGVRLASAVTAAAGAFTAPAAPTITATPNADWTNTVTRTYAPWVGTGPTSKAGARDRGWETQVATLTGAFTDLWAEATAASQTQSARPAGATTRYQARTCNAVGCGPYSTPVSALQRPPAPGSCTTAGASTRGMQVTVNPAVMESAATGYRVAGGIGTPVGGAAQSGTVFNIDQLTHSSLHTFTASTQNGSPAGGGWSDTTACQGTTAVLGVAITGVSSTTRSVSASMSVTNGNASSLTLEGVRTDQNVGSASWDPLADGSDFTVTARNTDGWNNVLDQRAISTQVLAAPSAPTCTVTVVDADAPGSITVSGGDQVRLGSGGGVLSSPHTYGSLDAGTFVGYARRVTSDGYNSANSAWDGCPTVTISDPYPTPWGERAGCPAIGVPIYSTSPRSWQVRRASATLCQLRWVVTDAGETYEFPPGTVVGTGTYTIGSGASVYTRTSGDTALAMGPTVA</sequence>
<evidence type="ECO:0000259" key="3">
    <source>
        <dbReference type="PROSITE" id="PS50853"/>
    </source>
</evidence>
<reference evidence="4 5" key="1">
    <citation type="submission" date="2019-07" db="EMBL/GenBank/DDBJ databases">
        <title>Whole genome shotgun sequence of Cellulomonas soli NBRC 109434.</title>
        <authorList>
            <person name="Hosoyama A."/>
            <person name="Uohara A."/>
            <person name="Ohji S."/>
            <person name="Ichikawa N."/>
        </authorList>
    </citation>
    <scope>NUCLEOTIDE SEQUENCE [LARGE SCALE GENOMIC DNA]</scope>
    <source>
        <strain evidence="4 5">NBRC 109434</strain>
    </source>
</reference>
<keyword evidence="5" id="KW-1185">Reference proteome</keyword>
<organism evidence="4 5">
    <name type="scientific">Cellulomonas soli</name>
    <dbReference type="NCBI Taxonomy" id="931535"/>
    <lineage>
        <taxon>Bacteria</taxon>
        <taxon>Bacillati</taxon>
        <taxon>Actinomycetota</taxon>
        <taxon>Actinomycetes</taxon>
        <taxon>Micrococcales</taxon>
        <taxon>Cellulomonadaceae</taxon>
        <taxon>Cellulomonas</taxon>
    </lineage>
</organism>
<comment type="caution">
    <text evidence="4">The sequence shown here is derived from an EMBL/GenBank/DDBJ whole genome shotgun (WGS) entry which is preliminary data.</text>
</comment>
<name>A0A512PHK0_9CELL</name>
<evidence type="ECO:0000256" key="2">
    <source>
        <dbReference type="SAM" id="Phobius"/>
    </source>
</evidence>
<accession>A0A512PHK0</accession>
<keyword evidence="2" id="KW-0472">Membrane</keyword>
<dbReference type="Gene3D" id="2.60.40.10">
    <property type="entry name" value="Immunoglobulins"/>
    <property type="match status" value="2"/>
</dbReference>
<dbReference type="Proteomes" id="UP000321798">
    <property type="component" value="Unassembled WGS sequence"/>
</dbReference>
<dbReference type="RefSeq" id="WP_146954446.1">
    <property type="nucleotide sequence ID" value="NZ_BAABBJ010000012.1"/>
</dbReference>
<dbReference type="AlphaFoldDB" id="A0A512PHK0"/>
<dbReference type="GO" id="GO:0005975">
    <property type="term" value="P:carbohydrate metabolic process"/>
    <property type="evidence" value="ECO:0007669"/>
    <property type="project" value="UniProtKB-ARBA"/>
</dbReference>
<keyword evidence="2" id="KW-1133">Transmembrane helix</keyword>
<keyword evidence="2" id="KW-0812">Transmembrane</keyword>
<feature type="transmembrane region" description="Helical" evidence="2">
    <location>
        <begin position="43"/>
        <end position="66"/>
    </location>
</feature>
<dbReference type="EMBL" id="BKAL01000015">
    <property type="protein sequence ID" value="GEP70670.1"/>
    <property type="molecule type" value="Genomic_DNA"/>
</dbReference>
<evidence type="ECO:0000256" key="1">
    <source>
        <dbReference type="SAM" id="MobiDB-lite"/>
    </source>
</evidence>
<dbReference type="InterPro" id="IPR003961">
    <property type="entry name" value="FN3_dom"/>
</dbReference>
<feature type="compositionally biased region" description="Polar residues" evidence="1">
    <location>
        <begin position="317"/>
        <end position="326"/>
    </location>
</feature>
<feature type="domain" description="Fibronectin type-III" evidence="3">
    <location>
        <begin position="233"/>
        <end position="333"/>
    </location>
</feature>
<feature type="region of interest" description="Disordered" evidence="1">
    <location>
        <begin position="317"/>
        <end position="337"/>
    </location>
</feature>